<feature type="chain" id="PRO_5025599205" description="Kelch repeat protein" evidence="5">
    <location>
        <begin position="23"/>
        <end position="586"/>
    </location>
</feature>
<feature type="transmembrane region" description="Helical" evidence="4">
    <location>
        <begin position="487"/>
        <end position="510"/>
    </location>
</feature>
<feature type="region of interest" description="Disordered" evidence="3">
    <location>
        <begin position="448"/>
        <end position="480"/>
    </location>
</feature>
<keyword evidence="7" id="KW-1185">Reference proteome</keyword>
<keyword evidence="4" id="KW-0472">Membrane</keyword>
<gene>
    <name evidence="6" type="ORF">K452DRAFT_309853</name>
</gene>
<keyword evidence="5" id="KW-0732">Signal</keyword>
<accession>A0A6A6B9K8</accession>
<evidence type="ECO:0000256" key="2">
    <source>
        <dbReference type="ARBA" id="ARBA00022737"/>
    </source>
</evidence>
<dbReference type="AlphaFoldDB" id="A0A6A6B9K8"/>
<dbReference type="GeneID" id="54300773"/>
<dbReference type="CDD" id="cd12087">
    <property type="entry name" value="TM_EGFR-like"/>
    <property type="match status" value="1"/>
</dbReference>
<feature type="compositionally biased region" description="Low complexity" evidence="3">
    <location>
        <begin position="449"/>
        <end position="480"/>
    </location>
</feature>
<keyword evidence="4" id="KW-1133">Transmembrane helix</keyword>
<evidence type="ECO:0000256" key="1">
    <source>
        <dbReference type="ARBA" id="ARBA00022441"/>
    </source>
</evidence>
<evidence type="ECO:0000313" key="6">
    <source>
        <dbReference type="EMBL" id="KAF2140750.1"/>
    </source>
</evidence>
<proteinExistence type="predicted"/>
<evidence type="ECO:0000256" key="4">
    <source>
        <dbReference type="SAM" id="Phobius"/>
    </source>
</evidence>
<keyword evidence="1" id="KW-0880">Kelch repeat</keyword>
<feature type="signal peptide" evidence="5">
    <location>
        <begin position="1"/>
        <end position="22"/>
    </location>
</feature>
<name>A0A6A6B9K8_9PEZI</name>
<organism evidence="6 7">
    <name type="scientific">Aplosporella prunicola CBS 121167</name>
    <dbReference type="NCBI Taxonomy" id="1176127"/>
    <lineage>
        <taxon>Eukaryota</taxon>
        <taxon>Fungi</taxon>
        <taxon>Dikarya</taxon>
        <taxon>Ascomycota</taxon>
        <taxon>Pezizomycotina</taxon>
        <taxon>Dothideomycetes</taxon>
        <taxon>Dothideomycetes incertae sedis</taxon>
        <taxon>Botryosphaeriales</taxon>
        <taxon>Aplosporellaceae</taxon>
        <taxon>Aplosporella</taxon>
    </lineage>
</organism>
<dbReference type="EMBL" id="ML995489">
    <property type="protein sequence ID" value="KAF2140750.1"/>
    <property type="molecule type" value="Genomic_DNA"/>
</dbReference>
<evidence type="ECO:0000313" key="7">
    <source>
        <dbReference type="Proteomes" id="UP000799438"/>
    </source>
</evidence>
<dbReference type="InterPro" id="IPR011043">
    <property type="entry name" value="Gal_Oxase/kelch_b-propeller"/>
</dbReference>
<dbReference type="OrthoDB" id="10251809at2759"/>
<evidence type="ECO:0008006" key="8">
    <source>
        <dbReference type="Google" id="ProtNLM"/>
    </source>
</evidence>
<dbReference type="Pfam" id="PF24681">
    <property type="entry name" value="Kelch_KLHDC2_KLHL20_DRC7"/>
    <property type="match status" value="1"/>
</dbReference>
<evidence type="ECO:0000256" key="3">
    <source>
        <dbReference type="SAM" id="MobiDB-lite"/>
    </source>
</evidence>
<sequence length="586" mass="63586">MDCLPAFFRFVVLLLISGLCCANGPLDGATSATSFGRRAGHAAAVLGKYFYVDGGDFSTRQNGNVTYHYCGLSQLEALFVLTFKASTLLSIDLSQDWTNDSVVLHSTSKPDGVPNLIDAGLWSDEDEGVLYTGFAGGLPHFGNDMDPYPVGIWSFTPDGQGNGDWKTVIGSDDDALNGISRVYVAQMTYGNGMGYMLGGALTSSTSPATVGFGDSIISIRSLAKFDMSTKKFSNIMFLDRRECLSSWEEENQFEDYDDFWDFRTVSVYDPAKNNWYDQHTTGNVPRARKGFCVAGVASDRETYEIFVYGGYPGETGYAAVPYDQIYILTLPAFHWIQVNYTAENPRHSHTCTAVGGSQILSFGGFDSSTTISDARNYESMFEGKDPFTQGLAIFNMTSLWWADKYEANQSVYRQPDLIREYYEQNPGNATFNSTKLKAVFDETYFGANATGSSRPPRSSSTSSSSASSSPSSKSGTSHASTGLSTGAVAGIVVGSIVGALGAAGVLFLYLRSRRIKRRADEARVGGQQQHEQLFEADAATMWAEVHGQHRPHELAGGHMAHEKDGTHIVAELEAAAGSGSSESSRR</sequence>
<dbReference type="InterPro" id="IPR015915">
    <property type="entry name" value="Kelch-typ_b-propeller"/>
</dbReference>
<dbReference type="PANTHER" id="PTHR46093">
    <property type="entry name" value="ACYL-COA-BINDING DOMAIN-CONTAINING PROTEIN 5"/>
    <property type="match status" value="1"/>
</dbReference>
<dbReference type="Proteomes" id="UP000799438">
    <property type="component" value="Unassembled WGS sequence"/>
</dbReference>
<evidence type="ECO:0000256" key="5">
    <source>
        <dbReference type="SAM" id="SignalP"/>
    </source>
</evidence>
<reference evidence="6" key="1">
    <citation type="journal article" date="2020" name="Stud. Mycol.">
        <title>101 Dothideomycetes genomes: a test case for predicting lifestyles and emergence of pathogens.</title>
        <authorList>
            <person name="Haridas S."/>
            <person name="Albert R."/>
            <person name="Binder M."/>
            <person name="Bloem J."/>
            <person name="Labutti K."/>
            <person name="Salamov A."/>
            <person name="Andreopoulos B."/>
            <person name="Baker S."/>
            <person name="Barry K."/>
            <person name="Bills G."/>
            <person name="Bluhm B."/>
            <person name="Cannon C."/>
            <person name="Castanera R."/>
            <person name="Culley D."/>
            <person name="Daum C."/>
            <person name="Ezra D."/>
            <person name="Gonzalez J."/>
            <person name="Henrissat B."/>
            <person name="Kuo A."/>
            <person name="Liang C."/>
            <person name="Lipzen A."/>
            <person name="Lutzoni F."/>
            <person name="Magnuson J."/>
            <person name="Mondo S."/>
            <person name="Nolan M."/>
            <person name="Ohm R."/>
            <person name="Pangilinan J."/>
            <person name="Park H.-J."/>
            <person name="Ramirez L."/>
            <person name="Alfaro M."/>
            <person name="Sun H."/>
            <person name="Tritt A."/>
            <person name="Yoshinaga Y."/>
            <person name="Zwiers L.-H."/>
            <person name="Turgeon B."/>
            <person name="Goodwin S."/>
            <person name="Spatafora J."/>
            <person name="Crous P."/>
            <person name="Grigoriev I."/>
        </authorList>
    </citation>
    <scope>NUCLEOTIDE SEQUENCE</scope>
    <source>
        <strain evidence="6">CBS 121167</strain>
    </source>
</reference>
<dbReference type="Gene3D" id="2.120.10.80">
    <property type="entry name" value="Kelch-type beta propeller"/>
    <property type="match status" value="1"/>
</dbReference>
<protein>
    <recommendedName>
        <fullName evidence="8">Kelch repeat protein</fullName>
    </recommendedName>
</protein>
<dbReference type="SUPFAM" id="SSF50965">
    <property type="entry name" value="Galactose oxidase, central domain"/>
    <property type="match status" value="1"/>
</dbReference>
<dbReference type="RefSeq" id="XP_033396463.1">
    <property type="nucleotide sequence ID" value="XM_033543276.1"/>
</dbReference>
<keyword evidence="4" id="KW-0812">Transmembrane</keyword>
<dbReference type="PANTHER" id="PTHR46093:SF18">
    <property type="entry name" value="FIBRONECTIN TYPE-III DOMAIN-CONTAINING PROTEIN"/>
    <property type="match status" value="1"/>
</dbReference>
<keyword evidence="2" id="KW-0677">Repeat</keyword>